<evidence type="ECO:0000313" key="2">
    <source>
        <dbReference type="Proteomes" id="UP000827976"/>
    </source>
</evidence>
<evidence type="ECO:0000313" key="1">
    <source>
        <dbReference type="EMBL" id="KAH7679987.1"/>
    </source>
</evidence>
<comment type="caution">
    <text evidence="1">The sequence shown here is derived from an EMBL/GenBank/DDBJ whole genome shotgun (WGS) entry which is preliminary data.</text>
</comment>
<name>A0ACB7VZ47_DIOAL</name>
<sequence>MGIRASKLCRVLMGRKMSRDEDGVPVAARKGYIPVSVGLGKDCKRFMIHMSCFGDEDLLELLCRSAEEYGFHNQGILRIPCDAKNFEDRMFIKDVLNRKGNFFFSCLLFS</sequence>
<dbReference type="Proteomes" id="UP000827976">
    <property type="component" value="Chromosome 6"/>
</dbReference>
<dbReference type="EMBL" id="CM037016">
    <property type="protein sequence ID" value="KAH7679987.1"/>
    <property type="molecule type" value="Genomic_DNA"/>
</dbReference>
<accession>A0ACB7VZ47</accession>
<reference evidence="2" key="1">
    <citation type="journal article" date="2022" name="Nat. Commun.">
        <title>Chromosome evolution and the genetic basis of agronomically important traits in greater yam.</title>
        <authorList>
            <person name="Bredeson J.V."/>
            <person name="Lyons J.B."/>
            <person name="Oniyinde I.O."/>
            <person name="Okereke N.R."/>
            <person name="Kolade O."/>
            <person name="Nnabue I."/>
            <person name="Nwadili C.O."/>
            <person name="Hribova E."/>
            <person name="Parker M."/>
            <person name="Nwogha J."/>
            <person name="Shu S."/>
            <person name="Carlson J."/>
            <person name="Kariba R."/>
            <person name="Muthemba S."/>
            <person name="Knop K."/>
            <person name="Barton G.J."/>
            <person name="Sherwood A.V."/>
            <person name="Lopez-Montes A."/>
            <person name="Asiedu R."/>
            <person name="Jamnadass R."/>
            <person name="Muchugi A."/>
            <person name="Goodstein D."/>
            <person name="Egesi C.N."/>
            <person name="Featherston J."/>
            <person name="Asfaw A."/>
            <person name="Simpson G.G."/>
            <person name="Dolezel J."/>
            <person name="Hendre P.S."/>
            <person name="Van Deynze A."/>
            <person name="Kumar P.L."/>
            <person name="Obidiegwu J.E."/>
            <person name="Bhattacharjee R."/>
            <person name="Rokhsar D.S."/>
        </authorList>
    </citation>
    <scope>NUCLEOTIDE SEQUENCE [LARGE SCALE GENOMIC DNA]</scope>
    <source>
        <strain evidence="2">cv. TDa95/00328</strain>
    </source>
</reference>
<protein>
    <submittedName>
        <fullName evidence="1">Small auxin-up RNA protein</fullName>
    </submittedName>
</protein>
<organism evidence="1 2">
    <name type="scientific">Dioscorea alata</name>
    <name type="common">Purple yam</name>
    <dbReference type="NCBI Taxonomy" id="55571"/>
    <lineage>
        <taxon>Eukaryota</taxon>
        <taxon>Viridiplantae</taxon>
        <taxon>Streptophyta</taxon>
        <taxon>Embryophyta</taxon>
        <taxon>Tracheophyta</taxon>
        <taxon>Spermatophyta</taxon>
        <taxon>Magnoliopsida</taxon>
        <taxon>Liliopsida</taxon>
        <taxon>Dioscoreales</taxon>
        <taxon>Dioscoreaceae</taxon>
        <taxon>Dioscorea</taxon>
    </lineage>
</organism>
<proteinExistence type="predicted"/>
<gene>
    <name evidence="1" type="ORF">IHE45_06G094400</name>
</gene>
<keyword evidence="2" id="KW-1185">Reference proteome</keyword>